<accession>A0A3Q1F149</accession>
<organism evidence="2 3">
    <name type="scientific">Acanthochromis polyacanthus</name>
    <name type="common">spiny chromis</name>
    <dbReference type="NCBI Taxonomy" id="80966"/>
    <lineage>
        <taxon>Eukaryota</taxon>
        <taxon>Metazoa</taxon>
        <taxon>Chordata</taxon>
        <taxon>Craniata</taxon>
        <taxon>Vertebrata</taxon>
        <taxon>Euteleostomi</taxon>
        <taxon>Actinopterygii</taxon>
        <taxon>Neopterygii</taxon>
        <taxon>Teleostei</taxon>
        <taxon>Neoteleostei</taxon>
        <taxon>Acanthomorphata</taxon>
        <taxon>Ovalentaria</taxon>
        <taxon>Pomacentridae</taxon>
        <taxon>Acanthochromis</taxon>
    </lineage>
</organism>
<dbReference type="Proteomes" id="UP000257200">
    <property type="component" value="Unplaced"/>
</dbReference>
<evidence type="ECO:0000313" key="2">
    <source>
        <dbReference type="Ensembl" id="ENSAPOP00000009792.1"/>
    </source>
</evidence>
<feature type="region of interest" description="Disordered" evidence="1">
    <location>
        <begin position="103"/>
        <end position="143"/>
    </location>
</feature>
<feature type="compositionally biased region" description="Low complexity" evidence="1">
    <location>
        <begin position="119"/>
        <end position="134"/>
    </location>
</feature>
<evidence type="ECO:0000256" key="1">
    <source>
        <dbReference type="SAM" id="MobiDB-lite"/>
    </source>
</evidence>
<protein>
    <submittedName>
        <fullName evidence="2">Uncharacterized protein</fullName>
    </submittedName>
</protein>
<evidence type="ECO:0000313" key="3">
    <source>
        <dbReference type="Proteomes" id="UP000257200"/>
    </source>
</evidence>
<dbReference type="AlphaFoldDB" id="A0A3Q1F149"/>
<dbReference type="InParanoid" id="A0A3Q1F149"/>
<keyword evidence="3" id="KW-1185">Reference proteome</keyword>
<dbReference type="Ensembl" id="ENSAPOT00000000940.1">
    <property type="protein sequence ID" value="ENSAPOP00000009792.1"/>
    <property type="gene ID" value="ENSAPOG00000012153.1"/>
</dbReference>
<dbReference type="STRING" id="80966.ENSAPOP00000009792"/>
<reference evidence="2" key="1">
    <citation type="submission" date="2025-08" db="UniProtKB">
        <authorList>
            <consortium name="Ensembl"/>
        </authorList>
    </citation>
    <scope>IDENTIFICATION</scope>
</reference>
<reference evidence="2" key="2">
    <citation type="submission" date="2025-09" db="UniProtKB">
        <authorList>
            <consortium name="Ensembl"/>
        </authorList>
    </citation>
    <scope>IDENTIFICATION</scope>
</reference>
<sequence>MLQSHWLSHDVSYCLAGAVASPLVRQKLREHIIMKSQPTHDRVTPNHNSPVTSGIITSLSLYVYAFVYVRLHIYVCLCAVSEPTLKWKLKKLITTRPNPLQRKISAPPAVKHRTETLDSSPSSSSNPASGCSSPNDSHHSDNGSLPLAHEVGVSFLYIIAI</sequence>
<name>A0A3Q1F149_9TELE</name>
<proteinExistence type="predicted"/>